<proteinExistence type="inferred from homology"/>
<dbReference type="AlphaFoldDB" id="A0A158GXE1"/>
<dbReference type="InterPro" id="IPR051478">
    <property type="entry name" value="Beta-lactamase-like_AB/R"/>
</dbReference>
<protein>
    <submittedName>
        <fullName evidence="4">Beta-lactamase</fullName>
    </submittedName>
</protein>
<dbReference type="EMBL" id="FCOK02000021">
    <property type="protein sequence ID" value="SAL36481.1"/>
    <property type="molecule type" value="Genomic_DNA"/>
</dbReference>
<feature type="region of interest" description="Disordered" evidence="2">
    <location>
        <begin position="312"/>
        <end position="350"/>
    </location>
</feature>
<comment type="similarity">
    <text evidence="1">Belongs to the beta-lactamase family.</text>
</comment>
<accession>A0A158GXE1</accession>
<evidence type="ECO:0000259" key="3">
    <source>
        <dbReference type="Pfam" id="PF00144"/>
    </source>
</evidence>
<organism evidence="4 5">
    <name type="scientific">Caballeronia udeis</name>
    <dbReference type="NCBI Taxonomy" id="1232866"/>
    <lineage>
        <taxon>Bacteria</taxon>
        <taxon>Pseudomonadati</taxon>
        <taxon>Pseudomonadota</taxon>
        <taxon>Betaproteobacteria</taxon>
        <taxon>Burkholderiales</taxon>
        <taxon>Burkholderiaceae</taxon>
        <taxon>Caballeronia</taxon>
    </lineage>
</organism>
<dbReference type="Pfam" id="PF00144">
    <property type="entry name" value="Beta-lactamase"/>
    <property type="match status" value="1"/>
</dbReference>
<evidence type="ECO:0000313" key="5">
    <source>
        <dbReference type="Proteomes" id="UP000054683"/>
    </source>
</evidence>
<gene>
    <name evidence="4" type="ORF">AWB69_03493</name>
</gene>
<dbReference type="SUPFAM" id="SSF56601">
    <property type="entry name" value="beta-lactamase/transpeptidase-like"/>
    <property type="match status" value="1"/>
</dbReference>
<evidence type="ECO:0000313" key="4">
    <source>
        <dbReference type="EMBL" id="SAL36481.1"/>
    </source>
</evidence>
<evidence type="ECO:0000256" key="1">
    <source>
        <dbReference type="ARBA" id="ARBA00038473"/>
    </source>
</evidence>
<feature type="domain" description="Beta-lactamase-related" evidence="3">
    <location>
        <begin position="37"/>
        <end position="317"/>
    </location>
</feature>
<name>A0A158GXE1_9BURK</name>
<dbReference type="PANTHER" id="PTHR22935">
    <property type="entry name" value="PENICILLIN-BINDING PROTEIN"/>
    <property type="match status" value="1"/>
</dbReference>
<dbReference type="InterPro" id="IPR012338">
    <property type="entry name" value="Beta-lactam/transpept-like"/>
</dbReference>
<dbReference type="PANTHER" id="PTHR22935:SF95">
    <property type="entry name" value="BETA-LACTAMASE-LIKE 1-RELATED"/>
    <property type="match status" value="1"/>
</dbReference>
<dbReference type="InterPro" id="IPR001466">
    <property type="entry name" value="Beta-lactam-related"/>
</dbReference>
<dbReference type="Gene3D" id="3.40.710.10">
    <property type="entry name" value="DD-peptidase/beta-lactamase superfamily"/>
    <property type="match status" value="1"/>
</dbReference>
<reference evidence="4 5" key="1">
    <citation type="submission" date="2016-01" db="EMBL/GenBank/DDBJ databases">
        <authorList>
            <person name="Oliw E.H."/>
        </authorList>
    </citation>
    <scope>NUCLEOTIDE SEQUENCE [LARGE SCALE GENOMIC DNA]</scope>
    <source>
        <strain evidence="4">LMG 27134</strain>
    </source>
</reference>
<sequence>MRDMAKAFKRDQARSSHFPDDTALKRILAARIDVWQQGIGVVLGIVEGTRRRIISHGRFGHDDTRKPDGDTLFELGSVTKGYTGLLLADMIQRGEAALDEPVQDLLPEGVSVPVRNGRTITLHDLATHRSGLPPMPEYFVGGETADSYAKYSVDDLYQFLSTHQMIHRIGAKFRYSSLGAGLLGHALSCRAGRDYESLIRERILSPLSLNSTAMVLSDALKNRLAPGHDLKLKPTPNWNYGPPFAGAGALRSTVNDQLTFIEAMLGSRRSSLEAAISDAVVIRRSRGERAREVGLGWGVDSLEDDEMVVHSGETAGSGLPVEGAADRQGSGRSPRNSSHERLPHFPALDSGWLSGRHTTRFGMQTV</sequence>
<evidence type="ECO:0000256" key="2">
    <source>
        <dbReference type="SAM" id="MobiDB-lite"/>
    </source>
</evidence>
<dbReference type="Proteomes" id="UP000054683">
    <property type="component" value="Unassembled WGS sequence"/>
</dbReference>